<evidence type="ECO:0000313" key="3">
    <source>
        <dbReference type="Proteomes" id="UP000886842"/>
    </source>
</evidence>
<accession>A0A9D1GXJ6</accession>
<dbReference type="InterPro" id="IPR012347">
    <property type="entry name" value="Ferritin-like"/>
</dbReference>
<dbReference type="InterPro" id="IPR059125">
    <property type="entry name" value="Ferritin_actino"/>
</dbReference>
<reference evidence="2" key="2">
    <citation type="journal article" date="2021" name="PeerJ">
        <title>Extensive microbial diversity within the chicken gut microbiome revealed by metagenomics and culture.</title>
        <authorList>
            <person name="Gilroy R."/>
            <person name="Ravi A."/>
            <person name="Getino M."/>
            <person name="Pursley I."/>
            <person name="Horton D.L."/>
            <person name="Alikhan N.F."/>
            <person name="Baker D."/>
            <person name="Gharbi K."/>
            <person name="Hall N."/>
            <person name="Watson M."/>
            <person name="Adriaenssens E.M."/>
            <person name="Foster-Nyarko E."/>
            <person name="Jarju S."/>
            <person name="Secka A."/>
            <person name="Antonio M."/>
            <person name="Oren A."/>
            <person name="Chaudhuri R.R."/>
            <person name="La Ragione R."/>
            <person name="Hildebrand F."/>
            <person name="Pallen M.J."/>
        </authorList>
    </citation>
    <scope>NUCLEOTIDE SEQUENCE</scope>
    <source>
        <strain evidence="2">ChiGjej1B1-24693</strain>
    </source>
</reference>
<name>A0A9D1GXJ6_9ACTN</name>
<feature type="domain" description="Ferritin-like" evidence="1">
    <location>
        <begin position="19"/>
        <end position="190"/>
    </location>
</feature>
<sequence length="225" mass="23982">MTSPDAASSPGKAPALTRFVGLLAVAEMAAVEQIGRAAGHAPDFATRRVLMDLVAERAARYRALVDIITDAGADPAEVMQGQQEPLVAFHDHTEASTWGEHLVKLTAGVAISHDLGVEAEPRATGAIAEVLTVAEDDSTQSYLSDALQQLLSRDPSQVGRLSLWARRLSAEALTRAQTVVAEDEAMAEFLAPRGEHGPDLAALTAVFSRMLQQHNQRMADLGLKL</sequence>
<evidence type="ECO:0000313" key="2">
    <source>
        <dbReference type="EMBL" id="HIT75399.1"/>
    </source>
</evidence>
<reference evidence="2" key="1">
    <citation type="submission" date="2020-10" db="EMBL/GenBank/DDBJ databases">
        <authorList>
            <person name="Gilroy R."/>
        </authorList>
    </citation>
    <scope>NUCLEOTIDE SEQUENCE</scope>
    <source>
        <strain evidence="2">ChiGjej1B1-24693</strain>
    </source>
</reference>
<dbReference type="Gene3D" id="1.20.1260.10">
    <property type="match status" value="1"/>
</dbReference>
<protein>
    <recommendedName>
        <fullName evidence="1">Ferritin-like domain-containing protein</fullName>
    </recommendedName>
</protein>
<evidence type="ECO:0000259" key="1">
    <source>
        <dbReference type="Pfam" id="PF13794"/>
    </source>
</evidence>
<organism evidence="2 3">
    <name type="scientific">Candidatus Avipropionibacterium avicola</name>
    <dbReference type="NCBI Taxonomy" id="2840701"/>
    <lineage>
        <taxon>Bacteria</taxon>
        <taxon>Bacillati</taxon>
        <taxon>Actinomycetota</taxon>
        <taxon>Actinomycetes</taxon>
        <taxon>Propionibacteriales</taxon>
        <taxon>Propionibacteriaceae</taxon>
        <taxon>Propionibacteriaceae incertae sedis</taxon>
        <taxon>Candidatus Avipropionibacterium</taxon>
    </lineage>
</organism>
<dbReference type="Pfam" id="PF13794">
    <property type="entry name" value="MiaE_2"/>
    <property type="match status" value="1"/>
</dbReference>
<dbReference type="Proteomes" id="UP000886842">
    <property type="component" value="Unassembled WGS sequence"/>
</dbReference>
<proteinExistence type="predicted"/>
<dbReference type="EMBL" id="DVLP01000224">
    <property type="protein sequence ID" value="HIT75399.1"/>
    <property type="molecule type" value="Genomic_DNA"/>
</dbReference>
<dbReference type="AlphaFoldDB" id="A0A9D1GXJ6"/>
<gene>
    <name evidence="2" type="ORF">IAA98_07435</name>
</gene>
<comment type="caution">
    <text evidence="2">The sequence shown here is derived from an EMBL/GenBank/DDBJ whole genome shotgun (WGS) entry which is preliminary data.</text>
</comment>